<evidence type="ECO:0000313" key="7">
    <source>
        <dbReference type="EMBL" id="KAH9595036.1"/>
    </source>
</evidence>
<keyword evidence="8" id="KW-1185">Reference proteome</keyword>
<dbReference type="RefSeq" id="XP_051074049.1">
    <property type="nucleotide sequence ID" value="XM_051218207.1"/>
</dbReference>
<comment type="subcellular location">
    <subcellularLocation>
        <location evidence="1">Cytoplasm</location>
        <location evidence="1">Cytoskeleton</location>
        <location evidence="1">Cilium axoneme</location>
    </subcellularLocation>
</comment>
<feature type="region of interest" description="Disordered" evidence="6">
    <location>
        <begin position="175"/>
        <end position="218"/>
    </location>
</feature>
<comment type="caution">
    <text evidence="7">The sequence shown here is derived from an EMBL/GenBank/DDBJ whole genome shotgun (WGS) entry which is preliminary data.</text>
</comment>
<accession>A0A922S5K7</accession>
<proteinExistence type="predicted"/>
<feature type="region of interest" description="Disordered" evidence="6">
    <location>
        <begin position="306"/>
        <end position="325"/>
    </location>
</feature>
<reference evidence="7" key="4">
    <citation type="journal article" date="2022" name="PLoS Pathog.">
        <title>Chromosome-level genome of Schistosoma haematobium underpins genome-wide explorations of molecular variation.</title>
        <authorList>
            <person name="Stroehlein A.J."/>
            <person name="Korhonen P.K."/>
            <person name="Lee V.V."/>
            <person name="Ralph S.A."/>
            <person name="Mentink-Kane M."/>
            <person name="You H."/>
            <person name="McManus D.P."/>
            <person name="Tchuente L.T."/>
            <person name="Stothard J.R."/>
            <person name="Kaur P."/>
            <person name="Dudchenko O."/>
            <person name="Aiden E.L."/>
            <person name="Yang B."/>
            <person name="Yang H."/>
            <person name="Emery A.M."/>
            <person name="Webster B.L."/>
            <person name="Brindley P.J."/>
            <person name="Rollinson D."/>
            <person name="Chang B.C.H."/>
            <person name="Gasser R.B."/>
            <person name="Young N.D."/>
        </authorList>
    </citation>
    <scope>NUCLEOTIDE SEQUENCE</scope>
</reference>
<name>A0A922S5K7_SCHHA</name>
<evidence type="ECO:0000313" key="8">
    <source>
        <dbReference type="Proteomes" id="UP000471633"/>
    </source>
</evidence>
<evidence type="ECO:0000256" key="6">
    <source>
        <dbReference type="SAM" id="MobiDB-lite"/>
    </source>
</evidence>
<feature type="region of interest" description="Disordered" evidence="6">
    <location>
        <begin position="503"/>
        <end position="528"/>
    </location>
</feature>
<reference evidence="7" key="3">
    <citation type="submission" date="2021-06" db="EMBL/GenBank/DDBJ databases">
        <title>Chromosome-level genome assembly for S. haematobium.</title>
        <authorList>
            <person name="Stroehlein A.J."/>
        </authorList>
    </citation>
    <scope>NUCLEOTIDE SEQUENCE</scope>
</reference>
<keyword evidence="5" id="KW-0966">Cell projection</keyword>
<evidence type="ECO:0000256" key="4">
    <source>
        <dbReference type="ARBA" id="ARBA00023212"/>
    </source>
</evidence>
<evidence type="ECO:0000256" key="3">
    <source>
        <dbReference type="ARBA" id="ARBA00023069"/>
    </source>
</evidence>
<dbReference type="InterPro" id="IPR006802">
    <property type="entry name" value="Radial_spoke"/>
</dbReference>
<feature type="compositionally biased region" description="Acidic residues" evidence="6">
    <location>
        <begin position="308"/>
        <end position="321"/>
    </location>
</feature>
<dbReference type="KEGG" id="shx:MS3_00009807"/>
<dbReference type="Pfam" id="PF04712">
    <property type="entry name" value="Radial_spoke"/>
    <property type="match status" value="1"/>
</dbReference>
<dbReference type="EMBL" id="AMPZ03000001">
    <property type="protein sequence ID" value="KAH9595036.1"/>
    <property type="molecule type" value="Genomic_DNA"/>
</dbReference>
<dbReference type="AlphaFoldDB" id="A0A922S5K7"/>
<sequence length="528" mass="60183">MSETSRSDGNFLKHKMTLLEMADGYGFNLYQHLKNCIKHMLYQQRFDDFNEFEVLSGRLKLETKRHGPGDPSSPNPASFSTAKIQQKLFTRNSEEDEEPVADEGEEHPLPNVMENAYYFDNAGVGIGKNETVLLNMAIKSLVNTQAVQTARFWGKIHGLIQNYYIVEVEFPEGEDIDEEESPESFNRDATEIDDEEGAEEGKDVLPKSKWKPPVKVPREENHIGTNKKVYFVCHEPGLQWIKLPPVTPEQIVAARAVHRLFTGILDYPVSCYPPYPGNEANYLRAQIARITASTQISPQGYYTFGSKEEEEEEELGNEEEGERQNYVKNEEYEPLSTNELADPSLIHWVHHTSYILPQGRVYWWNPKKGLGDYFDEINDEDEAEENEDSQMKNVIQPERGPPILTPISSDLPIFGQKPWSIRISSKLLPEYASVVVSSNIWVGAHAVSWGRRFENIYVGWGLKSVTSGFQPQVQPIEMDEYQEVSDFNEATDPTPQEEAALRALLNPPEEEDEDLAKEEQEEGEEGDD</sequence>
<evidence type="ECO:0000256" key="1">
    <source>
        <dbReference type="ARBA" id="ARBA00004430"/>
    </source>
</evidence>
<dbReference type="PANTHER" id="PTHR13159">
    <property type="entry name" value="RADIAL SPOKEHEAD-RELATED"/>
    <property type="match status" value="1"/>
</dbReference>
<feature type="compositionally biased region" description="Acidic residues" evidence="6">
    <location>
        <begin position="94"/>
        <end position="105"/>
    </location>
</feature>
<dbReference type="GO" id="GO:0035082">
    <property type="term" value="P:axoneme assembly"/>
    <property type="evidence" value="ECO:0007669"/>
    <property type="project" value="TreeGrafter"/>
</dbReference>
<dbReference type="GeneID" id="24597094"/>
<evidence type="ECO:0000256" key="5">
    <source>
        <dbReference type="ARBA" id="ARBA00023273"/>
    </source>
</evidence>
<gene>
    <name evidence="7" type="primary">RSPH4A_1</name>
    <name evidence="7" type="ORF">MS3_00009807</name>
</gene>
<dbReference type="Proteomes" id="UP000471633">
    <property type="component" value="Unassembled WGS sequence"/>
</dbReference>
<dbReference type="GO" id="GO:0060294">
    <property type="term" value="P:cilium movement involved in cell motility"/>
    <property type="evidence" value="ECO:0007669"/>
    <property type="project" value="InterPro"/>
</dbReference>
<evidence type="ECO:0000256" key="2">
    <source>
        <dbReference type="ARBA" id="ARBA00022490"/>
    </source>
</evidence>
<protein>
    <submittedName>
        <fullName evidence="7">Radial spoke head protein 4 A</fullName>
    </submittedName>
</protein>
<reference evidence="7" key="1">
    <citation type="journal article" date="2012" name="Nat. Genet.">
        <title>Whole-genome sequence of Schistosoma haematobium.</title>
        <authorList>
            <person name="Young N.D."/>
            <person name="Jex A.R."/>
            <person name="Li B."/>
            <person name="Liu S."/>
            <person name="Yang L."/>
            <person name="Xiong Z."/>
            <person name="Li Y."/>
            <person name="Cantacessi C."/>
            <person name="Hall R.S."/>
            <person name="Xu X."/>
            <person name="Chen F."/>
            <person name="Wu X."/>
            <person name="Zerlotini A."/>
            <person name="Oliveira G."/>
            <person name="Hofmann A."/>
            <person name="Zhang G."/>
            <person name="Fang X."/>
            <person name="Kang Y."/>
            <person name="Campbell B.E."/>
            <person name="Loukas A."/>
            <person name="Ranganathan S."/>
            <person name="Rollinson D."/>
            <person name="Rinaldi G."/>
            <person name="Brindley P.J."/>
            <person name="Yang H."/>
            <person name="Wang J."/>
            <person name="Wang J."/>
            <person name="Gasser R.B."/>
        </authorList>
    </citation>
    <scope>NUCLEOTIDE SEQUENCE</scope>
</reference>
<dbReference type="GO" id="GO:0001534">
    <property type="term" value="C:radial spoke"/>
    <property type="evidence" value="ECO:0007669"/>
    <property type="project" value="InterPro"/>
</dbReference>
<feature type="region of interest" description="Disordered" evidence="6">
    <location>
        <begin position="62"/>
        <end position="81"/>
    </location>
</feature>
<reference evidence="7" key="2">
    <citation type="journal article" date="2019" name="Gigascience">
        <title>High-quality Schistosoma haematobium genome achieved by single-molecule and long-range sequencing.</title>
        <authorList>
            <person name="Stroehlein A.J."/>
            <person name="Korhonen P.K."/>
            <person name="Chong T.M."/>
            <person name="Lim Y.L."/>
            <person name="Chan K.G."/>
            <person name="Webster B."/>
            <person name="Rollinson D."/>
            <person name="Brindley P.J."/>
            <person name="Gasser R.B."/>
            <person name="Young N.D."/>
        </authorList>
    </citation>
    <scope>NUCLEOTIDE SEQUENCE</scope>
</reference>
<keyword evidence="3" id="KW-0969">Cilium</keyword>
<feature type="compositionally biased region" description="Acidic residues" evidence="6">
    <location>
        <begin position="508"/>
        <end position="528"/>
    </location>
</feature>
<dbReference type="CTD" id="24597094"/>
<keyword evidence="2" id="KW-0963">Cytoplasm</keyword>
<dbReference type="PANTHER" id="PTHR13159:SF0">
    <property type="entry name" value="RADIAL SPOKE HEAD 6 HOMOLOG A"/>
    <property type="match status" value="1"/>
</dbReference>
<feature type="region of interest" description="Disordered" evidence="6">
    <location>
        <begin position="90"/>
        <end position="109"/>
    </location>
</feature>
<keyword evidence="4" id="KW-0206">Cytoskeleton</keyword>
<organism evidence="7 8">
    <name type="scientific">Schistosoma haematobium</name>
    <name type="common">Blood fluke</name>
    <dbReference type="NCBI Taxonomy" id="6185"/>
    <lineage>
        <taxon>Eukaryota</taxon>
        <taxon>Metazoa</taxon>
        <taxon>Spiralia</taxon>
        <taxon>Lophotrochozoa</taxon>
        <taxon>Platyhelminthes</taxon>
        <taxon>Trematoda</taxon>
        <taxon>Digenea</taxon>
        <taxon>Strigeidida</taxon>
        <taxon>Schistosomatoidea</taxon>
        <taxon>Schistosomatidae</taxon>
        <taxon>Schistosoma</taxon>
    </lineage>
</organism>